<evidence type="ECO:0000313" key="2">
    <source>
        <dbReference type="EMBL" id="KAK7461645.1"/>
    </source>
</evidence>
<sequence>AYPRRKDKHLRGKANFGNLLGYSVATSLRAATDAVLRCKWRKGDPKKEKESLKFCVMIRVGFSSTDVTSNYVSFAIRERGLEQTDTEVSGDTFAMQSSETCCSSHEIKNCSSGCKVRQTPHHVMLCHFRPGANTRNKTVTLTPPFIKQKPRFGAENTFPACAHLLSQCKRLLTKQRRPESGSDAPPTSAGFGLGHASRKQAQHRPDGEI</sequence>
<dbReference type="Proteomes" id="UP001519460">
    <property type="component" value="Unassembled WGS sequence"/>
</dbReference>
<evidence type="ECO:0000313" key="3">
    <source>
        <dbReference type="Proteomes" id="UP001519460"/>
    </source>
</evidence>
<keyword evidence="3" id="KW-1185">Reference proteome</keyword>
<protein>
    <submittedName>
        <fullName evidence="2">Uncharacterized protein</fullName>
    </submittedName>
</protein>
<dbReference type="AlphaFoldDB" id="A0ABD0J673"/>
<organism evidence="2 3">
    <name type="scientific">Batillaria attramentaria</name>
    <dbReference type="NCBI Taxonomy" id="370345"/>
    <lineage>
        <taxon>Eukaryota</taxon>
        <taxon>Metazoa</taxon>
        <taxon>Spiralia</taxon>
        <taxon>Lophotrochozoa</taxon>
        <taxon>Mollusca</taxon>
        <taxon>Gastropoda</taxon>
        <taxon>Caenogastropoda</taxon>
        <taxon>Sorbeoconcha</taxon>
        <taxon>Cerithioidea</taxon>
        <taxon>Batillariidae</taxon>
        <taxon>Batillaria</taxon>
    </lineage>
</organism>
<comment type="caution">
    <text evidence="2">The sequence shown here is derived from an EMBL/GenBank/DDBJ whole genome shotgun (WGS) entry which is preliminary data.</text>
</comment>
<reference evidence="2 3" key="1">
    <citation type="journal article" date="2023" name="Sci. Data">
        <title>Genome assembly of the Korean intertidal mud-creeper Batillaria attramentaria.</title>
        <authorList>
            <person name="Patra A.K."/>
            <person name="Ho P.T."/>
            <person name="Jun S."/>
            <person name="Lee S.J."/>
            <person name="Kim Y."/>
            <person name="Won Y.J."/>
        </authorList>
    </citation>
    <scope>NUCLEOTIDE SEQUENCE [LARGE SCALE GENOMIC DNA]</scope>
    <source>
        <strain evidence="2">Wonlab-2016</strain>
    </source>
</reference>
<gene>
    <name evidence="2" type="ORF">BaRGS_00038594</name>
</gene>
<proteinExistence type="predicted"/>
<feature type="region of interest" description="Disordered" evidence="1">
    <location>
        <begin position="174"/>
        <end position="209"/>
    </location>
</feature>
<feature type="non-terminal residue" evidence="2">
    <location>
        <position position="1"/>
    </location>
</feature>
<name>A0ABD0J673_9CAEN</name>
<dbReference type="EMBL" id="JACVVK020000630">
    <property type="protein sequence ID" value="KAK7461645.1"/>
    <property type="molecule type" value="Genomic_DNA"/>
</dbReference>
<evidence type="ECO:0000256" key="1">
    <source>
        <dbReference type="SAM" id="MobiDB-lite"/>
    </source>
</evidence>
<accession>A0ABD0J673</accession>